<dbReference type="OrthoDB" id="9769355at2"/>
<dbReference type="RefSeq" id="WP_014161784.1">
    <property type="nucleotide sequence ID" value="NC_016147.2"/>
</dbReference>
<evidence type="ECO:0000256" key="6">
    <source>
        <dbReference type="ARBA" id="ARBA00023014"/>
    </source>
</evidence>
<dbReference type="STRING" id="1045855.DSC_14835"/>
<dbReference type="PANTHER" id="PTHR43756">
    <property type="entry name" value="CHOLINE MONOOXYGENASE, CHLOROPLASTIC"/>
    <property type="match status" value="1"/>
</dbReference>
<evidence type="ECO:0000259" key="8">
    <source>
        <dbReference type="PROSITE" id="PS51296"/>
    </source>
</evidence>
<dbReference type="SUPFAM" id="SSF55961">
    <property type="entry name" value="Bet v1-like"/>
    <property type="match status" value="1"/>
</dbReference>
<dbReference type="GO" id="GO:0005506">
    <property type="term" value="F:iron ion binding"/>
    <property type="evidence" value="ECO:0007669"/>
    <property type="project" value="InterPro"/>
</dbReference>
<dbReference type="SUPFAM" id="SSF50022">
    <property type="entry name" value="ISP domain"/>
    <property type="match status" value="1"/>
</dbReference>
<dbReference type="PRINTS" id="PR00090">
    <property type="entry name" value="RNGDIOXGNASE"/>
</dbReference>
<keyword evidence="10" id="KW-1185">Reference proteome</keyword>
<dbReference type="Gene3D" id="3.90.380.10">
    <property type="entry name" value="Naphthalene 1,2-dioxygenase Alpha Subunit, Chain A, domain 1"/>
    <property type="match status" value="1"/>
</dbReference>
<dbReference type="InterPro" id="IPR015879">
    <property type="entry name" value="Ring_hydroxy_dOase_asu_C_dom"/>
</dbReference>
<dbReference type="InterPro" id="IPR036922">
    <property type="entry name" value="Rieske_2Fe-2S_sf"/>
</dbReference>
<evidence type="ECO:0000256" key="5">
    <source>
        <dbReference type="ARBA" id="ARBA00023004"/>
    </source>
</evidence>
<keyword evidence="6" id="KW-0411">Iron-sulfur</keyword>
<comment type="cofactor">
    <cofactor evidence="1">
        <name>Fe cation</name>
        <dbReference type="ChEBI" id="CHEBI:24875"/>
    </cofactor>
</comment>
<gene>
    <name evidence="9" type="ordered locus">DSC_14835</name>
</gene>
<dbReference type="PROSITE" id="PS00570">
    <property type="entry name" value="RING_HYDROXYL_ALPHA"/>
    <property type="match status" value="1"/>
</dbReference>
<dbReference type="HOGENOM" id="CLU_026244_4_0_6"/>
<proteinExistence type="predicted"/>
<keyword evidence="2" id="KW-0001">2Fe-2S</keyword>
<evidence type="ECO:0000256" key="7">
    <source>
        <dbReference type="ARBA" id="ARBA00023027"/>
    </source>
</evidence>
<dbReference type="GO" id="GO:0051537">
    <property type="term" value="F:2 iron, 2 sulfur cluster binding"/>
    <property type="evidence" value="ECO:0007669"/>
    <property type="project" value="UniProtKB-KW"/>
</dbReference>
<dbReference type="InterPro" id="IPR043264">
    <property type="entry name" value="AhdA1c-like_alpha_C"/>
</dbReference>
<dbReference type="CDD" id="cd08880">
    <property type="entry name" value="RHO_alpha_C_ahdA1c-like"/>
    <property type="match status" value="1"/>
</dbReference>
<dbReference type="InterPro" id="IPR001663">
    <property type="entry name" value="Rng_hydr_dOase-A"/>
</dbReference>
<feature type="domain" description="Rieske" evidence="8">
    <location>
        <begin position="45"/>
        <end position="160"/>
    </location>
</feature>
<evidence type="ECO:0000256" key="2">
    <source>
        <dbReference type="ARBA" id="ARBA00022714"/>
    </source>
</evidence>
<dbReference type="InterPro" id="IPR017941">
    <property type="entry name" value="Rieske_2Fe-2S"/>
</dbReference>
<evidence type="ECO:0000313" key="9">
    <source>
        <dbReference type="EMBL" id="AER57611.1"/>
    </source>
</evidence>
<dbReference type="Pfam" id="PF00848">
    <property type="entry name" value="Ring_hydroxyl_A"/>
    <property type="match status" value="1"/>
</dbReference>
<keyword evidence="3" id="KW-0479">Metal-binding</keyword>
<keyword evidence="7" id="KW-0520">NAD</keyword>
<reference evidence="9 10" key="1">
    <citation type="journal article" date="2012" name="J. Bacteriol.">
        <title>Complete Genome Sequence of the BTEX-Degrading Bacterium Pseudoxanthomonas spadix BD-a59.</title>
        <authorList>
            <person name="Lee S.H."/>
            <person name="Jin H.M."/>
            <person name="Lee H.J."/>
            <person name="Kim J.M."/>
            <person name="Jeon C.O."/>
        </authorList>
    </citation>
    <scope>NUCLEOTIDE SEQUENCE [LARGE SCALE GENOMIC DNA]</scope>
    <source>
        <strain evidence="9 10">BD-a59</strain>
    </source>
</reference>
<dbReference type="EMBL" id="CP003093">
    <property type="protein sequence ID" value="AER57611.1"/>
    <property type="molecule type" value="Genomic_DNA"/>
</dbReference>
<evidence type="ECO:0000313" key="10">
    <source>
        <dbReference type="Proteomes" id="UP000005870"/>
    </source>
</evidence>
<evidence type="ECO:0000256" key="4">
    <source>
        <dbReference type="ARBA" id="ARBA00023002"/>
    </source>
</evidence>
<keyword evidence="5" id="KW-0408">Iron</keyword>
<sequence length="425" mass="48017">MNVASEQAQARVQLTEEGHRVPYKVFTERKYFDLEQERLFRGNSWSFVALEAEIPSAGDYKATFVGQIPVIVTRAEDGSVHVMQNRCAHRGARVCRSLRGNTPNLECVYHQWAYDLKGNLIGVPFRRGIKRKGGMPESFDMSRHSLTQLRVETLHGVVFATFSEEVEPLQEYLGERTVNAIARIFNRPIKVLGDQRQYIHGNWKLYAENTRDPYHASLLHLFHATFGLYRSSQTGGSLLGGRQGRHSMLYSQSSSNNDELDKEIFKDARSFDSNFRLQDPSLLAGRKEFDDPVTLMILAVFPNLVLQQIANTLAVRQIVTYSENEFELVWTQFGYADDDQEMQSIRRKQSNLIGPAGLISMEDGEAVELVHGAVVRDQEQASYIGMGGGKAEDAEHLVTEGAIVGFWDAYRDILGLGKQYQLGTE</sequence>
<dbReference type="InterPro" id="IPR015881">
    <property type="entry name" value="ARHD_Rieske_2Fe_2S"/>
</dbReference>
<protein>
    <submittedName>
        <fullName evidence="9">Large terminal subunit of phenylpropionate dioxygenase</fullName>
    </submittedName>
</protein>
<evidence type="ECO:0000256" key="1">
    <source>
        <dbReference type="ARBA" id="ARBA00001962"/>
    </source>
</evidence>
<dbReference type="AlphaFoldDB" id="G7UVF0"/>
<dbReference type="PROSITE" id="PS51296">
    <property type="entry name" value="RIESKE"/>
    <property type="match status" value="1"/>
</dbReference>
<dbReference type="KEGG" id="psd:DSC_14835"/>
<dbReference type="GO" id="GO:0051213">
    <property type="term" value="F:dioxygenase activity"/>
    <property type="evidence" value="ECO:0007669"/>
    <property type="project" value="UniProtKB-KW"/>
</dbReference>
<dbReference type="Gene3D" id="2.102.10.10">
    <property type="entry name" value="Rieske [2Fe-2S] iron-sulphur domain"/>
    <property type="match status" value="1"/>
</dbReference>
<keyword evidence="9" id="KW-0223">Dioxygenase</keyword>
<dbReference type="Proteomes" id="UP000005870">
    <property type="component" value="Chromosome"/>
</dbReference>
<name>G7UVF0_PSEUP</name>
<dbReference type="eggNOG" id="COG4638">
    <property type="taxonomic scope" value="Bacteria"/>
</dbReference>
<dbReference type="PANTHER" id="PTHR43756:SF5">
    <property type="entry name" value="CHOLINE MONOOXYGENASE, CHLOROPLASTIC"/>
    <property type="match status" value="1"/>
</dbReference>
<keyword evidence="4" id="KW-0560">Oxidoreductase</keyword>
<dbReference type="Pfam" id="PF00355">
    <property type="entry name" value="Rieske"/>
    <property type="match status" value="1"/>
</dbReference>
<organism evidence="9 10">
    <name type="scientific">Pseudoxanthomonas spadix (strain BD-a59)</name>
    <dbReference type="NCBI Taxonomy" id="1045855"/>
    <lineage>
        <taxon>Bacteria</taxon>
        <taxon>Pseudomonadati</taxon>
        <taxon>Pseudomonadota</taxon>
        <taxon>Gammaproteobacteria</taxon>
        <taxon>Lysobacterales</taxon>
        <taxon>Lysobacteraceae</taxon>
        <taxon>Pseudoxanthomonas</taxon>
    </lineage>
</organism>
<accession>G7UVF0</accession>
<evidence type="ECO:0000256" key="3">
    <source>
        <dbReference type="ARBA" id="ARBA00022723"/>
    </source>
</evidence>